<dbReference type="InterPro" id="IPR002196">
    <property type="entry name" value="Glyco_hydro_24"/>
</dbReference>
<feature type="region of interest" description="Disordered" evidence="4">
    <location>
        <begin position="180"/>
        <end position="214"/>
    </location>
</feature>
<feature type="compositionally biased region" description="Basic and acidic residues" evidence="4">
    <location>
        <begin position="180"/>
        <end position="203"/>
    </location>
</feature>
<evidence type="ECO:0000256" key="4">
    <source>
        <dbReference type="SAM" id="MobiDB-lite"/>
    </source>
</evidence>
<dbReference type="Proteomes" id="UP000189426">
    <property type="component" value="Unassembled WGS sequence"/>
</dbReference>
<dbReference type="GO" id="GO:0016998">
    <property type="term" value="P:cell wall macromolecule catabolic process"/>
    <property type="evidence" value="ECO:0007669"/>
    <property type="project" value="InterPro"/>
</dbReference>
<evidence type="ECO:0000256" key="2">
    <source>
        <dbReference type="ARBA" id="ARBA00022638"/>
    </source>
</evidence>
<dbReference type="AlphaFoldDB" id="A0A1V3IEU1"/>
<comment type="catalytic activity">
    <reaction evidence="3">
        <text>Hydrolysis of (1-&gt;4)-beta-linkages between N-acetylmuramic acid and N-acetyl-D-glucosamine residues in a peptidoglycan and between N-acetyl-D-glucosamine residues in chitodextrins.</text>
        <dbReference type="EC" id="3.2.1.17"/>
    </reaction>
</comment>
<reference evidence="6 7" key="1">
    <citation type="submission" date="2016-10" db="EMBL/GenBank/DDBJ databases">
        <title>Rodentibacter gen. nov. and new species.</title>
        <authorList>
            <person name="Christensen H."/>
        </authorList>
    </citation>
    <scope>NUCLEOTIDE SEQUENCE [LARGE SCALE GENOMIC DNA]</scope>
    <source>
        <strain evidence="6 7">Ppn418</strain>
    </source>
</reference>
<dbReference type="GO" id="GO:0031640">
    <property type="term" value="P:killing of cells of another organism"/>
    <property type="evidence" value="ECO:0007669"/>
    <property type="project" value="UniProtKB-KW"/>
</dbReference>
<evidence type="ECO:0000256" key="3">
    <source>
        <dbReference type="RuleBase" id="RU003788"/>
    </source>
</evidence>
<dbReference type="Gene3D" id="1.10.530.40">
    <property type="match status" value="1"/>
</dbReference>
<organism evidence="6 7">
    <name type="scientific">Rodentibacter mrazii</name>
    <dbReference type="NCBI Taxonomy" id="1908257"/>
    <lineage>
        <taxon>Bacteria</taxon>
        <taxon>Pseudomonadati</taxon>
        <taxon>Pseudomonadota</taxon>
        <taxon>Gammaproteobacteria</taxon>
        <taxon>Pasteurellales</taxon>
        <taxon>Pasteurellaceae</taxon>
        <taxon>Rodentibacter</taxon>
    </lineage>
</organism>
<dbReference type="EMBL" id="MLHG01000044">
    <property type="protein sequence ID" value="OOF39180.1"/>
    <property type="molecule type" value="Genomic_DNA"/>
</dbReference>
<feature type="chain" id="PRO_5010695847" description="Lysozyme" evidence="5">
    <location>
        <begin position="28"/>
        <end position="668"/>
    </location>
</feature>
<keyword evidence="2 3" id="KW-0081">Bacteriolytic enzyme</keyword>
<evidence type="ECO:0000256" key="5">
    <source>
        <dbReference type="SAM" id="SignalP"/>
    </source>
</evidence>
<name>A0A1V3IEU1_9PAST</name>
<sequence>MKLHHAVKASYIAISCAILSATIPASASNDAFSFNKADSILSDKVFYQIGGGVGYMAPPSRGSIPAAEFGIGWKANLMCGNFDIKTSIKNQLNGLTEGFKDLYSNVIESATGAVASLPAMVIQRANPQLYDILTNGLYQGRIDFNNLKTSCEEMSKKLADLTLNGRWSESADMESYKKITSDEPDATRAKKKLEESQGREGKEWVGGQKRGGQGQEPIKIVEDVAKAGYNMQNKRNVLDTGRVSTSNCSGLLCQTWDNPKDMTDWLTNVIGEKQITTCKTDCGTPSSSRAGVGLTQEIEQENIKAVTQLQKALNMNTPSVEVLAELSSTTVPVTRGLIESLREDPDAQVLGQRLASEIAVAKTMEKMLLARRSVLTGMREPNVANNQDAQVELEKVLTLIDREIGQIRMEIDLQKSLTGNSAVAILQNKELREYNAGTSNVARDSVDKRISDLANGINRNTAELAEADNIHIPRNNVILDIPQPSNSYSYTGTGGTANSTGIGNSTYPSISAIEGNAFEQATGLLRKFEGFISKADWDVNAHRAGYGSDTITKADGTIVKVTPGMSVSREDAERDLARRTQEFANRVKRDISPEAWDKLPPKAQAVLTSYAYNYGSLTRTKSVITAAQESARTGDMTALANAIRNRQVDNNGVNARRRNQEADYILGK</sequence>
<comment type="caution">
    <text evidence="6">The sequence shown here is derived from an EMBL/GenBank/DDBJ whole genome shotgun (WGS) entry which is preliminary data.</text>
</comment>
<feature type="signal peptide" evidence="5">
    <location>
        <begin position="1"/>
        <end position="27"/>
    </location>
</feature>
<dbReference type="GO" id="GO:0003796">
    <property type="term" value="F:lysozyme activity"/>
    <property type="evidence" value="ECO:0007669"/>
    <property type="project" value="UniProtKB-EC"/>
</dbReference>
<keyword evidence="1 3" id="KW-0929">Antimicrobial</keyword>
<keyword evidence="3" id="KW-0326">Glycosidase</keyword>
<proteinExistence type="inferred from homology"/>
<accession>A0A1V3IEU1</accession>
<dbReference type="RefSeq" id="WP_077494239.1">
    <property type="nucleotide sequence ID" value="NZ_MLHG01000044.1"/>
</dbReference>
<dbReference type="InterPro" id="IPR023347">
    <property type="entry name" value="Lysozyme_dom_sf"/>
</dbReference>
<keyword evidence="7" id="KW-1185">Reference proteome</keyword>
<evidence type="ECO:0000256" key="1">
    <source>
        <dbReference type="ARBA" id="ARBA00022529"/>
    </source>
</evidence>
<dbReference type="GO" id="GO:0042742">
    <property type="term" value="P:defense response to bacterium"/>
    <property type="evidence" value="ECO:0007669"/>
    <property type="project" value="UniProtKB-KW"/>
</dbReference>
<dbReference type="GO" id="GO:0009253">
    <property type="term" value="P:peptidoglycan catabolic process"/>
    <property type="evidence" value="ECO:0007669"/>
    <property type="project" value="InterPro"/>
</dbReference>
<gene>
    <name evidence="6" type="ORF">BKK47_07365</name>
</gene>
<keyword evidence="5" id="KW-0732">Signal</keyword>
<dbReference type="InterPro" id="IPR021204">
    <property type="entry name" value="Integr_conj_element_PFL4711"/>
</dbReference>
<evidence type="ECO:0000313" key="6">
    <source>
        <dbReference type="EMBL" id="OOF39180.1"/>
    </source>
</evidence>
<dbReference type="STRING" id="1908257.BKK47_07365"/>
<dbReference type="SUPFAM" id="SSF53955">
    <property type="entry name" value="Lysozyme-like"/>
    <property type="match status" value="1"/>
</dbReference>
<dbReference type="Pfam" id="PF00959">
    <property type="entry name" value="Phage_lysozyme"/>
    <property type="match status" value="1"/>
</dbReference>
<evidence type="ECO:0000313" key="7">
    <source>
        <dbReference type="Proteomes" id="UP000189426"/>
    </source>
</evidence>
<keyword evidence="3" id="KW-0378">Hydrolase</keyword>
<dbReference type="EC" id="3.2.1.17" evidence="3"/>
<comment type="similarity">
    <text evidence="3">Belongs to the glycosyl hydrolase 24 family.</text>
</comment>
<dbReference type="NCBIfam" id="TIGR03755">
    <property type="entry name" value="conj_TIGR03755"/>
    <property type="match status" value="1"/>
</dbReference>
<protein>
    <recommendedName>
        <fullName evidence="3">Lysozyme</fullName>
        <ecNumber evidence="3">3.2.1.17</ecNumber>
    </recommendedName>
</protein>
<dbReference type="InterPro" id="IPR023346">
    <property type="entry name" value="Lysozyme-like_dom_sf"/>
</dbReference>